<dbReference type="PRINTS" id="PR01036">
    <property type="entry name" value="TCRTETB"/>
</dbReference>
<feature type="transmembrane region" description="Helical" evidence="8">
    <location>
        <begin position="394"/>
        <end position="419"/>
    </location>
</feature>
<gene>
    <name evidence="10" type="ORF">QBC33DRAFT_538525</name>
</gene>
<dbReference type="PANTHER" id="PTHR23501:SF187">
    <property type="entry name" value="MAJOR FACILITATOR SUPERFAMILY (MFS) PROFILE DOMAIN-CONTAINING PROTEIN"/>
    <property type="match status" value="1"/>
</dbReference>
<organism evidence="10 11">
    <name type="scientific">Phialemonium atrogriseum</name>
    <dbReference type="NCBI Taxonomy" id="1093897"/>
    <lineage>
        <taxon>Eukaryota</taxon>
        <taxon>Fungi</taxon>
        <taxon>Dikarya</taxon>
        <taxon>Ascomycota</taxon>
        <taxon>Pezizomycotina</taxon>
        <taxon>Sordariomycetes</taxon>
        <taxon>Sordariomycetidae</taxon>
        <taxon>Cephalothecales</taxon>
        <taxon>Cephalothecaceae</taxon>
        <taxon>Phialemonium</taxon>
    </lineage>
</organism>
<feature type="transmembrane region" description="Helical" evidence="8">
    <location>
        <begin position="107"/>
        <end position="126"/>
    </location>
</feature>
<feature type="transmembrane region" description="Helical" evidence="8">
    <location>
        <begin position="132"/>
        <end position="153"/>
    </location>
</feature>
<feature type="transmembrane region" description="Helical" evidence="8">
    <location>
        <begin position="235"/>
        <end position="253"/>
    </location>
</feature>
<evidence type="ECO:0000256" key="4">
    <source>
        <dbReference type="ARBA" id="ARBA00022989"/>
    </source>
</evidence>
<dbReference type="GeneID" id="85311081"/>
<comment type="caution">
    <text evidence="10">The sequence shown here is derived from an EMBL/GenBank/DDBJ whole genome shotgun (WGS) entry which is preliminary data.</text>
</comment>
<feature type="domain" description="Major facilitator superfamily (MFS) profile" evidence="9">
    <location>
        <begin position="42"/>
        <end position="496"/>
    </location>
</feature>
<dbReference type="RefSeq" id="XP_060283717.1">
    <property type="nucleotide sequence ID" value="XM_060427894.1"/>
</dbReference>
<accession>A0AAJ0FM73</accession>
<keyword evidence="5 8" id="KW-0472">Membrane</keyword>
<keyword evidence="3 8" id="KW-0812">Transmembrane</keyword>
<evidence type="ECO:0000256" key="3">
    <source>
        <dbReference type="ARBA" id="ARBA00022692"/>
    </source>
</evidence>
<evidence type="ECO:0000256" key="1">
    <source>
        <dbReference type="ARBA" id="ARBA00004141"/>
    </source>
</evidence>
<evidence type="ECO:0000256" key="7">
    <source>
        <dbReference type="SAM" id="MobiDB-lite"/>
    </source>
</evidence>
<evidence type="ECO:0000256" key="2">
    <source>
        <dbReference type="ARBA" id="ARBA00022448"/>
    </source>
</evidence>
<keyword evidence="4 8" id="KW-1133">Transmembrane helix</keyword>
<feature type="transmembrane region" description="Helical" evidence="8">
    <location>
        <begin position="39"/>
        <end position="56"/>
    </location>
</feature>
<dbReference type="EMBL" id="MU839008">
    <property type="protein sequence ID" value="KAK1767504.1"/>
    <property type="molecule type" value="Genomic_DNA"/>
</dbReference>
<dbReference type="Gene3D" id="1.20.1250.20">
    <property type="entry name" value="MFS general substrate transporter like domains"/>
    <property type="match status" value="1"/>
</dbReference>
<feature type="transmembrane region" description="Helical" evidence="8">
    <location>
        <begin position="76"/>
        <end position="95"/>
    </location>
</feature>
<feature type="transmembrane region" description="Helical" evidence="8">
    <location>
        <begin position="195"/>
        <end position="215"/>
    </location>
</feature>
<comment type="subcellular location">
    <subcellularLocation>
        <location evidence="1">Membrane</location>
        <topology evidence="1">Multi-pass membrane protein</topology>
    </subcellularLocation>
</comment>
<dbReference type="PROSITE" id="PS50850">
    <property type="entry name" value="MFS"/>
    <property type="match status" value="1"/>
</dbReference>
<keyword evidence="6" id="KW-0325">Glycoprotein</keyword>
<proteinExistence type="predicted"/>
<dbReference type="GO" id="GO:0005886">
    <property type="term" value="C:plasma membrane"/>
    <property type="evidence" value="ECO:0007669"/>
    <property type="project" value="TreeGrafter"/>
</dbReference>
<sequence>MEGEKDGQHDPSGAETSDSNPERTANESAAPKFNRSPRFWAIIATLCVIGILSSLENTVVTTSLPFIVTELNLGENYIWVTNVFFLTSAAVQPLFGQLANIFGRRWITMAIVMLFTLGSAIAGGASNGAMLIAGRAIQGMGSGGINMIVDVIVSDLVPLRERGNYMAFVLLVYFVGMALGPYVGGAIVETTTWRWVFYINLPVGGVSMLMIYLFLHVKSNKEMPLAQKLRRIDYIGNILVIASTVAILYALTYGGTRYPWSSWRIVLPLVLGLAGLGVFIFFETTKFVKEPVVPARLLANRTSAVVLAVTFMNSALLFWMLFFVPVYFQAVLGSSPARAGVQLLPAIVIAVPAAIVAVLLLAKYGKYKPLHLFGFALNTLGLGLFSLLDQGSTTVEWVIFELIVAGGSGFVLNTLLPAFQTPLEESDQAAATAAWSFMRSFGNIWGVAIPAAIFNNYFDKLSSRISDPAVAALFLQGNAYQSTSAEFLNTFPPAIKQEIITVYADSLKYVWRLSVIFSGVSFLLVFLEKQIKMRTELETEYGLAEENGKKKDSETGEKTEEAEQENGAAMVTEKPVEISP</sequence>
<dbReference type="Pfam" id="PF07690">
    <property type="entry name" value="MFS_1"/>
    <property type="match status" value="1"/>
</dbReference>
<feature type="transmembrane region" description="Helical" evidence="8">
    <location>
        <begin position="509"/>
        <end position="527"/>
    </location>
</feature>
<keyword evidence="2" id="KW-0813">Transport</keyword>
<dbReference type="InterPro" id="IPR011701">
    <property type="entry name" value="MFS"/>
</dbReference>
<name>A0AAJ0FM73_9PEZI</name>
<dbReference type="CDD" id="cd17502">
    <property type="entry name" value="MFS_Azr1_MDR_like"/>
    <property type="match status" value="1"/>
</dbReference>
<dbReference type="Proteomes" id="UP001244011">
    <property type="component" value="Unassembled WGS sequence"/>
</dbReference>
<dbReference type="PANTHER" id="PTHR23501">
    <property type="entry name" value="MAJOR FACILITATOR SUPERFAMILY"/>
    <property type="match status" value="1"/>
</dbReference>
<dbReference type="Gene3D" id="1.20.1720.10">
    <property type="entry name" value="Multidrug resistance protein D"/>
    <property type="match status" value="1"/>
</dbReference>
<feature type="transmembrane region" description="Helical" evidence="8">
    <location>
        <begin position="340"/>
        <end position="362"/>
    </location>
</feature>
<feature type="transmembrane region" description="Helical" evidence="8">
    <location>
        <begin position="165"/>
        <end position="183"/>
    </location>
</feature>
<evidence type="ECO:0000313" key="11">
    <source>
        <dbReference type="Proteomes" id="UP001244011"/>
    </source>
</evidence>
<feature type="transmembrane region" description="Helical" evidence="8">
    <location>
        <begin position="303"/>
        <end position="328"/>
    </location>
</feature>
<feature type="transmembrane region" description="Helical" evidence="8">
    <location>
        <begin position="440"/>
        <end position="458"/>
    </location>
</feature>
<dbReference type="AlphaFoldDB" id="A0AAJ0FM73"/>
<feature type="region of interest" description="Disordered" evidence="7">
    <location>
        <begin position="1"/>
        <end position="30"/>
    </location>
</feature>
<feature type="compositionally biased region" description="Basic and acidic residues" evidence="7">
    <location>
        <begin position="546"/>
        <end position="561"/>
    </location>
</feature>
<dbReference type="InterPro" id="IPR036259">
    <property type="entry name" value="MFS_trans_sf"/>
</dbReference>
<protein>
    <submittedName>
        <fullName evidence="10">Multidrug resistance protein fnx1 protein</fullName>
    </submittedName>
</protein>
<evidence type="ECO:0000256" key="8">
    <source>
        <dbReference type="SAM" id="Phobius"/>
    </source>
</evidence>
<evidence type="ECO:0000313" key="10">
    <source>
        <dbReference type="EMBL" id="KAK1767504.1"/>
    </source>
</evidence>
<keyword evidence="11" id="KW-1185">Reference proteome</keyword>
<feature type="region of interest" description="Disordered" evidence="7">
    <location>
        <begin position="542"/>
        <end position="580"/>
    </location>
</feature>
<reference evidence="10" key="1">
    <citation type="submission" date="2023-06" db="EMBL/GenBank/DDBJ databases">
        <title>Genome-scale phylogeny and comparative genomics of the fungal order Sordariales.</title>
        <authorList>
            <consortium name="Lawrence Berkeley National Laboratory"/>
            <person name="Hensen N."/>
            <person name="Bonometti L."/>
            <person name="Westerberg I."/>
            <person name="Brannstrom I.O."/>
            <person name="Guillou S."/>
            <person name="Cros-Aarteil S."/>
            <person name="Calhoun S."/>
            <person name="Haridas S."/>
            <person name="Kuo A."/>
            <person name="Mondo S."/>
            <person name="Pangilinan J."/>
            <person name="Riley R."/>
            <person name="Labutti K."/>
            <person name="Andreopoulos B."/>
            <person name="Lipzen A."/>
            <person name="Chen C."/>
            <person name="Yanf M."/>
            <person name="Daum C."/>
            <person name="Ng V."/>
            <person name="Clum A."/>
            <person name="Steindorff A."/>
            <person name="Ohm R."/>
            <person name="Martin F."/>
            <person name="Silar P."/>
            <person name="Natvig D."/>
            <person name="Lalanne C."/>
            <person name="Gautier V."/>
            <person name="Ament-Velasquez S.L."/>
            <person name="Kruys A."/>
            <person name="Hutchinson M.I."/>
            <person name="Powell A.J."/>
            <person name="Barry K."/>
            <person name="Miller A.N."/>
            <person name="Grigoriev I.V."/>
            <person name="Debuchy R."/>
            <person name="Gladieux P."/>
            <person name="Thoren M.H."/>
            <person name="Johannesson H."/>
        </authorList>
    </citation>
    <scope>NUCLEOTIDE SEQUENCE</scope>
    <source>
        <strain evidence="10">8032-3</strain>
    </source>
</reference>
<evidence type="ECO:0000259" key="9">
    <source>
        <dbReference type="PROSITE" id="PS50850"/>
    </source>
</evidence>
<dbReference type="GO" id="GO:0022857">
    <property type="term" value="F:transmembrane transporter activity"/>
    <property type="evidence" value="ECO:0007669"/>
    <property type="project" value="InterPro"/>
</dbReference>
<evidence type="ECO:0000256" key="6">
    <source>
        <dbReference type="ARBA" id="ARBA00023180"/>
    </source>
</evidence>
<evidence type="ECO:0000256" key="5">
    <source>
        <dbReference type="ARBA" id="ARBA00023136"/>
    </source>
</evidence>
<feature type="transmembrane region" description="Helical" evidence="8">
    <location>
        <begin position="265"/>
        <end position="282"/>
    </location>
</feature>
<dbReference type="InterPro" id="IPR020846">
    <property type="entry name" value="MFS_dom"/>
</dbReference>
<feature type="transmembrane region" description="Helical" evidence="8">
    <location>
        <begin position="369"/>
        <end position="388"/>
    </location>
</feature>
<dbReference type="SUPFAM" id="SSF103473">
    <property type="entry name" value="MFS general substrate transporter"/>
    <property type="match status" value="1"/>
</dbReference>